<dbReference type="EMBL" id="BARV01003264">
    <property type="protein sequence ID" value="GAI01074.1"/>
    <property type="molecule type" value="Genomic_DNA"/>
</dbReference>
<reference evidence="1" key="1">
    <citation type="journal article" date="2014" name="Front. Microbiol.">
        <title>High frequency of phylogenetically diverse reductive dehalogenase-homologous genes in deep subseafloor sedimentary metagenomes.</title>
        <authorList>
            <person name="Kawai M."/>
            <person name="Futagami T."/>
            <person name="Toyoda A."/>
            <person name="Takaki Y."/>
            <person name="Nishi S."/>
            <person name="Hori S."/>
            <person name="Arai W."/>
            <person name="Tsubouchi T."/>
            <person name="Morono Y."/>
            <person name="Uchiyama I."/>
            <person name="Ito T."/>
            <person name="Fujiyama A."/>
            <person name="Inagaki F."/>
            <person name="Takami H."/>
        </authorList>
    </citation>
    <scope>NUCLEOTIDE SEQUENCE</scope>
    <source>
        <strain evidence="1">Expedition CK06-06</strain>
    </source>
</reference>
<name>X1M3X7_9ZZZZ</name>
<organism evidence="1">
    <name type="scientific">marine sediment metagenome</name>
    <dbReference type="NCBI Taxonomy" id="412755"/>
    <lineage>
        <taxon>unclassified sequences</taxon>
        <taxon>metagenomes</taxon>
        <taxon>ecological metagenomes</taxon>
    </lineage>
</organism>
<feature type="non-terminal residue" evidence="1">
    <location>
        <position position="100"/>
    </location>
</feature>
<evidence type="ECO:0000313" key="1">
    <source>
        <dbReference type="EMBL" id="GAI01074.1"/>
    </source>
</evidence>
<dbReference type="AlphaFoldDB" id="X1M3X7"/>
<comment type="caution">
    <text evidence="1">The sequence shown here is derived from an EMBL/GenBank/DDBJ whole genome shotgun (WGS) entry which is preliminary data.</text>
</comment>
<gene>
    <name evidence="1" type="ORF">S06H3_07907</name>
</gene>
<protein>
    <submittedName>
        <fullName evidence="1">Uncharacterized protein</fullName>
    </submittedName>
</protein>
<proteinExistence type="predicted"/>
<accession>X1M3X7</accession>
<sequence length="100" mass="11049">MLGEKIITITVTNIVGVMQYHLEIDFGHSVARISNLMAARSLPFLATARGNLWWFARINDIPVQVEVSGIGLLTQRHLEDAFANSIARIEEVSISSLAQT</sequence>